<gene>
    <name evidence="3" type="ordered locus">Celal_1605</name>
</gene>
<name>E6XB58_CELAD</name>
<dbReference type="KEGG" id="cao:Celal_1605"/>
<organism evidence="3 4">
    <name type="scientific">Cellulophaga algicola (strain DSM 14237 / IC166 / ACAM 630)</name>
    <dbReference type="NCBI Taxonomy" id="688270"/>
    <lineage>
        <taxon>Bacteria</taxon>
        <taxon>Pseudomonadati</taxon>
        <taxon>Bacteroidota</taxon>
        <taxon>Flavobacteriia</taxon>
        <taxon>Flavobacteriales</taxon>
        <taxon>Flavobacteriaceae</taxon>
        <taxon>Cellulophaga</taxon>
    </lineage>
</organism>
<dbReference type="EMBL" id="CP002453">
    <property type="protein sequence ID" value="ADV48914.1"/>
    <property type="molecule type" value="Genomic_DNA"/>
</dbReference>
<keyword evidence="4" id="KW-1185">Reference proteome</keyword>
<accession>E6XB58</accession>
<protein>
    <submittedName>
        <fullName evidence="3">Beta-Ig-H3/fasciclin</fullName>
    </submittedName>
</protein>
<dbReference type="InterPro" id="IPR000782">
    <property type="entry name" value="FAS1_domain"/>
</dbReference>
<keyword evidence="1" id="KW-0732">Signal</keyword>
<reference evidence="3 4" key="1">
    <citation type="journal article" date="2010" name="Stand. Genomic Sci.">
        <title>Complete genome sequence of Cellulophaga algicola type strain (IC166).</title>
        <authorList>
            <person name="Abt B."/>
            <person name="Lu M."/>
            <person name="Misra M."/>
            <person name="Han C."/>
            <person name="Nolan M."/>
            <person name="Lucas S."/>
            <person name="Hammon N."/>
            <person name="Deshpande S."/>
            <person name="Cheng J.F."/>
            <person name="Tapia R."/>
            <person name="Goodwin L."/>
            <person name="Pitluck S."/>
            <person name="Liolios K."/>
            <person name="Pagani I."/>
            <person name="Ivanova N."/>
            <person name="Mavromatis K."/>
            <person name="Ovchinikova G."/>
            <person name="Pati A."/>
            <person name="Chen A."/>
            <person name="Palaniappan K."/>
            <person name="Land M."/>
            <person name="Hauser L."/>
            <person name="Chang Y.J."/>
            <person name="Jeffries C.D."/>
            <person name="Detter J.C."/>
            <person name="Brambilla E."/>
            <person name="Rohde M."/>
            <person name="Tindall B.J."/>
            <person name="Goker M."/>
            <person name="Woyke T."/>
            <person name="Bristow J."/>
            <person name="Eisen J.A."/>
            <person name="Markowitz V."/>
            <person name="Hugenholtz P."/>
            <person name="Kyrpides N.C."/>
            <person name="Klenk H.P."/>
            <person name="Lapidus A."/>
        </authorList>
    </citation>
    <scope>NUCLEOTIDE SEQUENCE [LARGE SCALE GENOMIC DNA]</scope>
    <source>
        <strain evidence="4">DSM 14237 / IC166 / ACAM 630</strain>
    </source>
</reference>
<dbReference type="Pfam" id="PF02469">
    <property type="entry name" value="Fasciclin"/>
    <property type="match status" value="1"/>
</dbReference>
<feature type="signal peptide" evidence="1">
    <location>
        <begin position="1"/>
        <end position="24"/>
    </location>
</feature>
<dbReference type="Proteomes" id="UP000008634">
    <property type="component" value="Chromosome"/>
</dbReference>
<evidence type="ECO:0000313" key="3">
    <source>
        <dbReference type="EMBL" id="ADV48914.1"/>
    </source>
</evidence>
<sequence length="198" mass="21060">MKTIAIIKSVSLTVAFMTVSLSMAQDMSMAKDKKMNVETKMVGGAEMFPSKDIVSNAVNSKDHTTLVAAVKAADLVTTLQGEGPFTVFAPTNAAFEKLPKGTVNNLLMMENKEKLQDILTYHVLAGKYAAKDIMKAVNKGKGKAEFKTVNGGVLKVMLDGDTIKIIDGTGHMGTVTIADVNQSNGVIHVIDTVVLPGM</sequence>
<dbReference type="PROSITE" id="PS50213">
    <property type="entry name" value="FAS1"/>
    <property type="match status" value="1"/>
</dbReference>
<dbReference type="PANTHER" id="PTHR10900">
    <property type="entry name" value="PERIOSTIN-RELATED"/>
    <property type="match status" value="1"/>
</dbReference>
<dbReference type="SUPFAM" id="SSF82153">
    <property type="entry name" value="FAS1 domain"/>
    <property type="match status" value="1"/>
</dbReference>
<dbReference type="GO" id="GO:0005615">
    <property type="term" value="C:extracellular space"/>
    <property type="evidence" value="ECO:0007669"/>
    <property type="project" value="TreeGrafter"/>
</dbReference>
<dbReference type="FunFam" id="2.30.180.10:FF:000019">
    <property type="entry name" value="Cell surface lipoprotein"/>
    <property type="match status" value="1"/>
</dbReference>
<dbReference type="eggNOG" id="COG2335">
    <property type="taxonomic scope" value="Bacteria"/>
</dbReference>
<dbReference type="Gene3D" id="2.30.180.10">
    <property type="entry name" value="FAS1 domain"/>
    <property type="match status" value="1"/>
</dbReference>
<feature type="chain" id="PRO_5003212947" evidence="1">
    <location>
        <begin position="25"/>
        <end position="198"/>
    </location>
</feature>
<evidence type="ECO:0000259" key="2">
    <source>
        <dbReference type="PROSITE" id="PS50213"/>
    </source>
</evidence>
<dbReference type="HOGENOM" id="CLU_031281_4_1_10"/>
<dbReference type="InterPro" id="IPR036378">
    <property type="entry name" value="FAS1_dom_sf"/>
</dbReference>
<evidence type="ECO:0000256" key="1">
    <source>
        <dbReference type="SAM" id="SignalP"/>
    </source>
</evidence>
<dbReference type="RefSeq" id="WP_013550395.1">
    <property type="nucleotide sequence ID" value="NC_014934.1"/>
</dbReference>
<proteinExistence type="predicted"/>
<dbReference type="InterPro" id="IPR050904">
    <property type="entry name" value="Adhesion/Biosynth-related"/>
</dbReference>
<dbReference type="PANTHER" id="PTHR10900:SF77">
    <property type="entry name" value="FI19380P1"/>
    <property type="match status" value="1"/>
</dbReference>
<dbReference type="AlphaFoldDB" id="E6XB58"/>
<dbReference type="STRING" id="688270.Celal_1605"/>
<feature type="domain" description="FAS1" evidence="2">
    <location>
        <begin position="50"/>
        <end position="194"/>
    </location>
</feature>
<evidence type="ECO:0000313" key="4">
    <source>
        <dbReference type="Proteomes" id="UP000008634"/>
    </source>
</evidence>
<dbReference type="OrthoDB" id="9800666at2"/>
<dbReference type="SMART" id="SM00554">
    <property type="entry name" value="FAS1"/>
    <property type="match status" value="1"/>
</dbReference>